<reference evidence="8" key="1">
    <citation type="submission" date="2016-10" db="EMBL/GenBank/DDBJ databases">
        <authorList>
            <person name="Benchimol M."/>
            <person name="Almeida L.G."/>
            <person name="Vasconcelos A.T."/>
            <person name="Perreira-Neves A."/>
            <person name="Rosa I.A."/>
            <person name="Tasca T."/>
            <person name="Bogo M.R."/>
            <person name="de Souza W."/>
        </authorList>
    </citation>
    <scope>NUCLEOTIDE SEQUENCE [LARGE SCALE GENOMIC DNA]</scope>
    <source>
        <strain evidence="8">K</strain>
    </source>
</reference>
<dbReference type="Gene3D" id="1.20.1270.220">
    <property type="match status" value="1"/>
</dbReference>
<keyword evidence="1" id="KW-0805">Transcription regulation</keyword>
<keyword evidence="3" id="KW-0804">Transcription</keyword>
<keyword evidence="2 4" id="KW-0103">Bromodomain</keyword>
<dbReference type="PROSITE" id="PS51525">
    <property type="entry name" value="NET"/>
    <property type="match status" value="1"/>
</dbReference>
<dbReference type="CDD" id="cd04369">
    <property type="entry name" value="Bromodomain"/>
    <property type="match status" value="1"/>
</dbReference>
<proteinExistence type="predicted"/>
<dbReference type="GeneID" id="94841694"/>
<evidence type="ECO:0000259" key="6">
    <source>
        <dbReference type="PROSITE" id="PS50014"/>
    </source>
</evidence>
<dbReference type="PROSITE" id="PS50014">
    <property type="entry name" value="BROMODOMAIN_2"/>
    <property type="match status" value="1"/>
</dbReference>
<dbReference type="Gene3D" id="1.20.920.10">
    <property type="entry name" value="Bromodomain-like"/>
    <property type="match status" value="1"/>
</dbReference>
<feature type="compositionally biased region" description="Low complexity" evidence="5">
    <location>
        <begin position="147"/>
        <end position="157"/>
    </location>
</feature>
<feature type="region of interest" description="Disordered" evidence="5">
    <location>
        <begin position="131"/>
        <end position="185"/>
    </location>
</feature>
<sequence>MSLSESQRARCFSILDKLQSYSISKMFAQPVDPVRDNVPNYFEIVKRPMDLGTVRKKLTEGQYATVAEWKDDMEQIWKNSLLVNSKTSILGYITVDMQMKYQSLSQYFSDSNDNDWMNKLISLRDELNGMSRRNLSTSPTYSEVKRSNSSHSSSGSSSKKDPNKQQKNPKTAPIKNTKTKTKQQPLTRTEILRLTQDINNLQDEIHILSIYDVIKKYEPQIETDGEKLVLDIATLKPSTLWALRDTVDNLLGLS</sequence>
<evidence type="ECO:0000313" key="8">
    <source>
        <dbReference type="EMBL" id="OHT02937.1"/>
    </source>
</evidence>
<keyword evidence="9" id="KW-1185">Reference proteome</keyword>
<dbReference type="PRINTS" id="PR00503">
    <property type="entry name" value="BROMODOMAIN"/>
</dbReference>
<feature type="domain" description="NET" evidence="7">
    <location>
        <begin position="176"/>
        <end position="254"/>
    </location>
</feature>
<protein>
    <submittedName>
        <fullName evidence="8">Bromodomain containing protein</fullName>
    </submittedName>
</protein>
<dbReference type="SUPFAM" id="SSF47370">
    <property type="entry name" value="Bromodomain"/>
    <property type="match status" value="1"/>
</dbReference>
<dbReference type="EMBL" id="MLAK01000847">
    <property type="protein sequence ID" value="OHT02937.1"/>
    <property type="molecule type" value="Genomic_DNA"/>
</dbReference>
<dbReference type="PANTHER" id="PTHR45926">
    <property type="entry name" value="OSJNBA0053K19.4 PROTEIN"/>
    <property type="match status" value="1"/>
</dbReference>
<feature type="compositionally biased region" description="Polar residues" evidence="5">
    <location>
        <begin position="131"/>
        <end position="141"/>
    </location>
</feature>
<dbReference type="AlphaFoldDB" id="A0A1J4JUW7"/>
<evidence type="ECO:0000256" key="1">
    <source>
        <dbReference type="ARBA" id="ARBA00023015"/>
    </source>
</evidence>
<evidence type="ECO:0000256" key="2">
    <source>
        <dbReference type="ARBA" id="ARBA00023117"/>
    </source>
</evidence>
<feature type="domain" description="Bromo" evidence="6">
    <location>
        <begin position="19"/>
        <end position="91"/>
    </location>
</feature>
<evidence type="ECO:0000256" key="3">
    <source>
        <dbReference type="ARBA" id="ARBA00023163"/>
    </source>
</evidence>
<evidence type="ECO:0000256" key="5">
    <source>
        <dbReference type="SAM" id="MobiDB-lite"/>
    </source>
</evidence>
<dbReference type="InterPro" id="IPR038336">
    <property type="entry name" value="NET_sf"/>
</dbReference>
<dbReference type="Proteomes" id="UP000179807">
    <property type="component" value="Unassembled WGS sequence"/>
</dbReference>
<comment type="caution">
    <text evidence="8">The sequence shown here is derived from an EMBL/GenBank/DDBJ whole genome shotgun (WGS) entry which is preliminary data.</text>
</comment>
<name>A0A1J4JUW7_9EUKA</name>
<dbReference type="InterPro" id="IPR001487">
    <property type="entry name" value="Bromodomain"/>
</dbReference>
<dbReference type="InterPro" id="IPR036427">
    <property type="entry name" value="Bromodomain-like_sf"/>
</dbReference>
<dbReference type="Pfam" id="PF17035">
    <property type="entry name" value="BET"/>
    <property type="match status" value="1"/>
</dbReference>
<dbReference type="OrthoDB" id="21449at2759"/>
<evidence type="ECO:0000256" key="4">
    <source>
        <dbReference type="PROSITE-ProRule" id="PRU00035"/>
    </source>
</evidence>
<evidence type="ECO:0000313" key="9">
    <source>
        <dbReference type="Proteomes" id="UP000179807"/>
    </source>
</evidence>
<dbReference type="InterPro" id="IPR027353">
    <property type="entry name" value="NET_dom"/>
</dbReference>
<dbReference type="SMART" id="SM00297">
    <property type="entry name" value="BROMO"/>
    <property type="match status" value="1"/>
</dbReference>
<accession>A0A1J4JUW7</accession>
<organism evidence="8 9">
    <name type="scientific">Tritrichomonas foetus</name>
    <dbReference type="NCBI Taxonomy" id="1144522"/>
    <lineage>
        <taxon>Eukaryota</taxon>
        <taxon>Metamonada</taxon>
        <taxon>Parabasalia</taxon>
        <taxon>Tritrichomonadida</taxon>
        <taxon>Tritrichomonadidae</taxon>
        <taxon>Tritrichomonas</taxon>
    </lineage>
</organism>
<dbReference type="RefSeq" id="XP_068356073.1">
    <property type="nucleotide sequence ID" value="XM_068506990.1"/>
</dbReference>
<dbReference type="VEuPathDB" id="TrichDB:TRFO_29812"/>
<gene>
    <name evidence="8" type="ORF">TRFO_29812</name>
</gene>
<dbReference type="Pfam" id="PF00439">
    <property type="entry name" value="Bromodomain"/>
    <property type="match status" value="1"/>
</dbReference>
<evidence type="ECO:0000259" key="7">
    <source>
        <dbReference type="PROSITE" id="PS51525"/>
    </source>
</evidence>